<keyword evidence="5" id="KW-0812">Transmembrane</keyword>
<evidence type="ECO:0000256" key="2">
    <source>
        <dbReference type="ARBA" id="ARBA00007613"/>
    </source>
</evidence>
<dbReference type="PANTHER" id="PTHR30026">
    <property type="entry name" value="OUTER MEMBRANE PROTEIN TOLC"/>
    <property type="match status" value="1"/>
</dbReference>
<evidence type="ECO:0000313" key="9">
    <source>
        <dbReference type="Proteomes" id="UP001220610"/>
    </source>
</evidence>
<dbReference type="GO" id="GO:0015288">
    <property type="term" value="F:porin activity"/>
    <property type="evidence" value="ECO:0007669"/>
    <property type="project" value="TreeGrafter"/>
</dbReference>
<dbReference type="GO" id="GO:0009279">
    <property type="term" value="C:cell outer membrane"/>
    <property type="evidence" value="ECO:0007669"/>
    <property type="project" value="UniProtKB-SubCell"/>
</dbReference>
<dbReference type="Gene3D" id="1.20.1600.10">
    <property type="entry name" value="Outer membrane efflux proteins (OEP)"/>
    <property type="match status" value="1"/>
</dbReference>
<evidence type="ECO:0000256" key="5">
    <source>
        <dbReference type="ARBA" id="ARBA00022692"/>
    </source>
</evidence>
<sequence length="466" mass="51721">MSGKQLYALIGLLFIMGFTLSAGAQVLTLKEAVGTGLQHYGAIRAKAHYVDASRAGVELSRKEYLPDLTLSFQQDYGTVNGATGPLYGLRGLAVASSGMALESQNWHSAFGALYLANVNWEFFSFGRARQKINVSKAVLARDESDLQQEQFQHGIRVAAAYLNLLAAQRLTISWQKNLDRATALQEVVVVRARNGLNAGVDSSFANAEVSNAKMALTRSRDTEQERANLLARLMGVAAQDFVLDSLFLSRIPSHYLDTAGEAQQLHPLLGWYQRRIDWSNQQAGYFKTFNWPTFSLFSVFQGRGTGFDHDYGIVDLEGYSGDYFKGVKPIRSNYLVGIGMVWNITSPLRVREQVSAQQFISKGLQAEYELADQTLKAQLVLADQKIRNATDNYREVPVQMKAASDAYLQKSVLYRNGLATIVEVTQALYALNRAETDRDIAYNNVWQALLLKAAASGDANLFMNEF</sequence>
<comment type="similarity">
    <text evidence="2">Belongs to the outer membrane factor (OMF) (TC 1.B.17) family.</text>
</comment>
<dbReference type="AlphaFoldDB" id="A0AAJ6BJ44"/>
<name>A0AAJ6BJ44_9BACT</name>
<dbReference type="EMBL" id="CP119311">
    <property type="protein sequence ID" value="WEK37942.1"/>
    <property type="molecule type" value="Genomic_DNA"/>
</dbReference>
<comment type="subcellular location">
    <subcellularLocation>
        <location evidence="1">Cell outer membrane</location>
    </subcellularLocation>
</comment>
<keyword evidence="7" id="KW-0998">Cell outer membrane</keyword>
<dbReference type="GO" id="GO:0015562">
    <property type="term" value="F:efflux transmembrane transporter activity"/>
    <property type="evidence" value="ECO:0007669"/>
    <property type="project" value="InterPro"/>
</dbReference>
<organism evidence="8 9">
    <name type="scientific">Candidatus Pseudobacter hemicellulosilyticus</name>
    <dbReference type="NCBI Taxonomy" id="3121375"/>
    <lineage>
        <taxon>Bacteria</taxon>
        <taxon>Pseudomonadati</taxon>
        <taxon>Bacteroidota</taxon>
        <taxon>Chitinophagia</taxon>
        <taxon>Chitinophagales</taxon>
        <taxon>Chitinophagaceae</taxon>
        <taxon>Pseudobacter</taxon>
    </lineage>
</organism>
<reference evidence="8" key="1">
    <citation type="submission" date="2023-03" db="EMBL/GenBank/DDBJ databases">
        <title>Andean soil-derived lignocellulolytic bacterial consortium as a source of novel taxa and putative plastic-active enzymes.</title>
        <authorList>
            <person name="Diaz-Garcia L."/>
            <person name="Chuvochina M."/>
            <person name="Feuerriegel G."/>
            <person name="Bunk B."/>
            <person name="Sproer C."/>
            <person name="Streit W.R."/>
            <person name="Rodriguez L.M."/>
            <person name="Overmann J."/>
            <person name="Jimenez D.J."/>
        </authorList>
    </citation>
    <scope>NUCLEOTIDE SEQUENCE</scope>
    <source>
        <strain evidence="8">MAG 7</strain>
    </source>
</reference>
<evidence type="ECO:0000256" key="4">
    <source>
        <dbReference type="ARBA" id="ARBA00022452"/>
    </source>
</evidence>
<evidence type="ECO:0000256" key="3">
    <source>
        <dbReference type="ARBA" id="ARBA00022448"/>
    </source>
</evidence>
<keyword evidence="3" id="KW-0813">Transport</keyword>
<evidence type="ECO:0000256" key="1">
    <source>
        <dbReference type="ARBA" id="ARBA00004442"/>
    </source>
</evidence>
<dbReference type="InterPro" id="IPR003423">
    <property type="entry name" value="OMP_efflux"/>
</dbReference>
<evidence type="ECO:0000256" key="7">
    <source>
        <dbReference type="ARBA" id="ARBA00023237"/>
    </source>
</evidence>
<gene>
    <name evidence="8" type="ORF">P0Y53_10565</name>
</gene>
<dbReference type="SUPFAM" id="SSF56954">
    <property type="entry name" value="Outer membrane efflux proteins (OEP)"/>
    <property type="match status" value="1"/>
</dbReference>
<dbReference type="InterPro" id="IPR051906">
    <property type="entry name" value="TolC-like"/>
</dbReference>
<evidence type="ECO:0000313" key="8">
    <source>
        <dbReference type="EMBL" id="WEK37942.1"/>
    </source>
</evidence>
<keyword evidence="6" id="KW-0472">Membrane</keyword>
<dbReference type="GO" id="GO:1990281">
    <property type="term" value="C:efflux pump complex"/>
    <property type="evidence" value="ECO:0007669"/>
    <property type="project" value="TreeGrafter"/>
</dbReference>
<proteinExistence type="inferred from homology"/>
<keyword evidence="4" id="KW-1134">Transmembrane beta strand</keyword>
<protein>
    <submittedName>
        <fullName evidence="8">TolC family protein</fullName>
    </submittedName>
</protein>
<dbReference type="Pfam" id="PF02321">
    <property type="entry name" value="OEP"/>
    <property type="match status" value="1"/>
</dbReference>
<dbReference type="PANTHER" id="PTHR30026:SF20">
    <property type="entry name" value="OUTER MEMBRANE PROTEIN TOLC"/>
    <property type="match status" value="1"/>
</dbReference>
<evidence type="ECO:0000256" key="6">
    <source>
        <dbReference type="ARBA" id="ARBA00023136"/>
    </source>
</evidence>
<dbReference type="Proteomes" id="UP001220610">
    <property type="component" value="Chromosome"/>
</dbReference>
<accession>A0AAJ6BJ44</accession>